<evidence type="ECO:0000313" key="3">
    <source>
        <dbReference type="Proteomes" id="UP000070544"/>
    </source>
</evidence>
<proteinExistence type="predicted"/>
<dbReference type="Proteomes" id="UP000070544">
    <property type="component" value="Unassembled WGS sequence"/>
</dbReference>
<keyword evidence="3" id="KW-1185">Reference proteome</keyword>
<dbReference type="OrthoDB" id="2149742at2759"/>
<protein>
    <recommendedName>
        <fullName evidence="4">HAMP domain-containing protein</fullName>
    </recommendedName>
</protein>
<reference evidence="2 3" key="1">
    <citation type="journal article" date="2015" name="Genome Biol. Evol.">
        <title>Phylogenomic analyses indicate that early fungi evolved digesting cell walls of algal ancestors of land plants.</title>
        <authorList>
            <person name="Chang Y."/>
            <person name="Wang S."/>
            <person name="Sekimoto S."/>
            <person name="Aerts A.L."/>
            <person name="Choi C."/>
            <person name="Clum A."/>
            <person name="LaButti K.M."/>
            <person name="Lindquist E.A."/>
            <person name="Yee Ngan C."/>
            <person name="Ohm R.A."/>
            <person name="Salamov A.A."/>
            <person name="Grigoriev I.V."/>
            <person name="Spatafora J.W."/>
            <person name="Berbee M.L."/>
        </authorList>
    </citation>
    <scope>NUCLEOTIDE SEQUENCE [LARGE SCALE GENOMIC DNA]</scope>
    <source>
        <strain evidence="2 3">JEL478</strain>
    </source>
</reference>
<sequence length="156" mass="16986">MSVILIIIALLLLLILGPVALIFTELFISRPINCMIDAMEKATRMDFSDVRTGVREPHSLVLEVSNIQSVFIKMLKTFADVLRGGKNTLNKNPVSAAPSVVARTFQSRLEPTTPTHLLSAGDGVGRESDAESGWAMSRSGAVESTVMSSRIERIDE</sequence>
<accession>A0A139AQH3</accession>
<dbReference type="AlphaFoldDB" id="A0A139AQH3"/>
<evidence type="ECO:0000313" key="2">
    <source>
        <dbReference type="EMBL" id="KXS19000.1"/>
    </source>
</evidence>
<gene>
    <name evidence="2" type="ORF">M427DRAFT_132477</name>
</gene>
<evidence type="ECO:0008006" key="4">
    <source>
        <dbReference type="Google" id="ProtNLM"/>
    </source>
</evidence>
<dbReference type="EMBL" id="KQ965740">
    <property type="protein sequence ID" value="KXS19000.1"/>
    <property type="molecule type" value="Genomic_DNA"/>
</dbReference>
<feature type="region of interest" description="Disordered" evidence="1">
    <location>
        <begin position="112"/>
        <end position="139"/>
    </location>
</feature>
<evidence type="ECO:0000256" key="1">
    <source>
        <dbReference type="SAM" id="MobiDB-lite"/>
    </source>
</evidence>
<organism evidence="2 3">
    <name type="scientific">Gonapodya prolifera (strain JEL478)</name>
    <name type="common">Monoblepharis prolifera</name>
    <dbReference type="NCBI Taxonomy" id="1344416"/>
    <lineage>
        <taxon>Eukaryota</taxon>
        <taxon>Fungi</taxon>
        <taxon>Fungi incertae sedis</taxon>
        <taxon>Chytridiomycota</taxon>
        <taxon>Chytridiomycota incertae sedis</taxon>
        <taxon>Monoblepharidomycetes</taxon>
        <taxon>Monoblepharidales</taxon>
        <taxon>Gonapodyaceae</taxon>
        <taxon>Gonapodya</taxon>
    </lineage>
</organism>
<name>A0A139AQH3_GONPJ</name>